<dbReference type="InterPro" id="IPR029052">
    <property type="entry name" value="Metallo-depent_PP-like"/>
</dbReference>
<dbReference type="EMBL" id="KZ819665">
    <property type="protein sequence ID" value="PWN28684.1"/>
    <property type="molecule type" value="Genomic_DNA"/>
</dbReference>
<feature type="domain" description="PhoD-like phosphatase metallophosphatase" evidence="2">
    <location>
        <begin position="426"/>
        <end position="693"/>
    </location>
</feature>
<organism evidence="3 4">
    <name type="scientific">Jaminaea rosea</name>
    <dbReference type="NCBI Taxonomy" id="1569628"/>
    <lineage>
        <taxon>Eukaryota</taxon>
        <taxon>Fungi</taxon>
        <taxon>Dikarya</taxon>
        <taxon>Basidiomycota</taxon>
        <taxon>Ustilaginomycotina</taxon>
        <taxon>Exobasidiomycetes</taxon>
        <taxon>Microstromatales</taxon>
        <taxon>Microstromatales incertae sedis</taxon>
        <taxon>Jaminaea</taxon>
    </lineage>
</organism>
<evidence type="ECO:0000259" key="2">
    <source>
        <dbReference type="Pfam" id="PF09423"/>
    </source>
</evidence>
<gene>
    <name evidence="3" type="ORF">BDZ90DRAFT_219020</name>
</gene>
<dbReference type="InterPro" id="IPR038607">
    <property type="entry name" value="PhoD-like_sf"/>
</dbReference>
<feature type="compositionally biased region" description="Low complexity" evidence="1">
    <location>
        <begin position="10"/>
        <end position="25"/>
    </location>
</feature>
<dbReference type="Gene3D" id="3.60.21.70">
    <property type="entry name" value="PhoD-like phosphatase"/>
    <property type="match status" value="1"/>
</dbReference>
<name>A0A316UUL3_9BASI</name>
<feature type="region of interest" description="Disordered" evidence="1">
    <location>
        <begin position="1"/>
        <end position="25"/>
    </location>
</feature>
<keyword evidence="4" id="KW-1185">Reference proteome</keyword>
<dbReference type="InterPro" id="IPR052900">
    <property type="entry name" value="Phospholipid_Metab_Enz"/>
</dbReference>
<evidence type="ECO:0000313" key="3">
    <source>
        <dbReference type="EMBL" id="PWN28684.1"/>
    </source>
</evidence>
<dbReference type="OrthoDB" id="2100241at2759"/>
<protein>
    <recommendedName>
        <fullName evidence="2">PhoD-like phosphatase metallophosphatase domain-containing protein</fullName>
    </recommendedName>
</protein>
<dbReference type="PANTHER" id="PTHR43606">
    <property type="entry name" value="PHOSPHATASE, PUTATIVE (AFU_ORTHOLOGUE AFUA_6G08710)-RELATED"/>
    <property type="match status" value="1"/>
</dbReference>
<dbReference type="AlphaFoldDB" id="A0A316UUL3"/>
<dbReference type="STRING" id="1569628.A0A316UUL3"/>
<feature type="compositionally biased region" description="Low complexity" evidence="1">
    <location>
        <begin position="570"/>
        <end position="579"/>
    </location>
</feature>
<evidence type="ECO:0000256" key="1">
    <source>
        <dbReference type="SAM" id="MobiDB-lite"/>
    </source>
</evidence>
<dbReference type="Proteomes" id="UP000245884">
    <property type="component" value="Unassembled WGS sequence"/>
</dbReference>
<feature type="region of interest" description="Disordered" evidence="1">
    <location>
        <begin position="555"/>
        <end position="579"/>
    </location>
</feature>
<accession>A0A316UUL3</accession>
<dbReference type="RefSeq" id="XP_025363296.1">
    <property type="nucleotide sequence ID" value="XM_025504388.1"/>
</dbReference>
<dbReference type="GeneID" id="37026211"/>
<proteinExistence type="predicted"/>
<dbReference type="InterPro" id="IPR018946">
    <property type="entry name" value="PhoD-like_MPP"/>
</dbReference>
<feature type="region of interest" description="Disordered" evidence="1">
    <location>
        <begin position="98"/>
        <end position="119"/>
    </location>
</feature>
<evidence type="ECO:0000313" key="4">
    <source>
        <dbReference type="Proteomes" id="UP000245884"/>
    </source>
</evidence>
<reference evidence="3 4" key="1">
    <citation type="journal article" date="2018" name="Mol. Biol. Evol.">
        <title>Broad Genomic Sampling Reveals a Smut Pathogenic Ancestry of the Fungal Clade Ustilaginomycotina.</title>
        <authorList>
            <person name="Kijpornyongpan T."/>
            <person name="Mondo S.J."/>
            <person name="Barry K."/>
            <person name="Sandor L."/>
            <person name="Lee J."/>
            <person name="Lipzen A."/>
            <person name="Pangilinan J."/>
            <person name="LaButti K."/>
            <person name="Hainaut M."/>
            <person name="Henrissat B."/>
            <person name="Grigoriev I.V."/>
            <person name="Spatafora J.W."/>
            <person name="Aime M.C."/>
        </authorList>
    </citation>
    <scope>NUCLEOTIDE SEQUENCE [LARGE SCALE GENOMIC DNA]</scope>
    <source>
        <strain evidence="3 4">MCA 5214</strain>
    </source>
</reference>
<dbReference type="PANTHER" id="PTHR43606:SF2">
    <property type="entry name" value="ALKALINE PHOSPHATASE FAMILY PROTEIN (AFU_ORTHOLOGUE AFUA_5G03860)"/>
    <property type="match status" value="1"/>
</dbReference>
<dbReference type="CDD" id="cd07389">
    <property type="entry name" value="MPP_PhoD"/>
    <property type="match status" value="1"/>
</dbReference>
<dbReference type="Pfam" id="PF09423">
    <property type="entry name" value="PhoD"/>
    <property type="match status" value="1"/>
</dbReference>
<sequence length="785" mass="87468">MPDAEKKANSSLPRASSSSSPSSGSSLLSIVQCSSSIITRLGIYLFLRWVPSSLAWPAIPIAFAVYALCWLIKQPASSSTRAANELQQLANGVDVQGEKMGKSVGNKHNAEDNSARGDSWTSSLRSLISGISHPHSPRINTLSLLLLHVLPFLLFLDSYSSPYLFPSHYAHSLLFNRVASISPTSAKIHVRWPEPIPLFEGLAEDVPGSGVLRDGMTRVERPFRVVYREVVGPSGMGGVNRWERGPLVEVKEENDWTATVTLGNLWPATQYEYRLAWAHNNTFVDPQRLVDFESDWTQALSLRSPSPSAWLGASPPQFVGGTLRTWPDPRAGRGMGGLVVASSLDEDQDEEDVYGDRVPVDDPNHFKFLTSSCVKPDFPYRVDSFPLWSWALRLLPSAPWSTGETDSWGKRNVIRGFDLMWERYLKDKAQSNVRFLLQLGDLIYADVPRLPSSPSLETYRTLYRNLFASPSFRRVMGHVPMIGIYDDHEIKNNWAGRTGEGGELPEFAEEGAGGGKAWREYVGGGNPESVGGEGENWYTFRYGAEASFFVLDTRRYRTPSSPPSPEDLDPTTPDLTPSTPSVKTMLGSTQKEALFRWLSTVNSTSTFKFLVSSVPLTSLWGGIDGPLDSWAAYLAEREEILEVLQYVPNVIVLSGDRHEAAVVGLRSLSAPHEEGRYPVLELSTSPLSMFYIPLIRTLSEENGRGPSGQEKILKYFPDGQSKWMDIEVDTRRAAEPRLVFRLWVDGEMKWKARYLGKQVRAQVSGVGGVAQSFLQLLGWRPRRWF</sequence>
<dbReference type="SUPFAM" id="SSF56300">
    <property type="entry name" value="Metallo-dependent phosphatases"/>
    <property type="match status" value="1"/>
</dbReference>